<feature type="site" description="Increases basicity of active site His" evidence="2">
    <location>
        <position position="133"/>
    </location>
</feature>
<dbReference type="Gene3D" id="2.160.10.10">
    <property type="entry name" value="Hexapeptide repeat proteins"/>
    <property type="match status" value="1"/>
</dbReference>
<dbReference type="Gene3D" id="3.40.50.20">
    <property type="match status" value="1"/>
</dbReference>
<keyword evidence="5" id="KW-0808">Transferase</keyword>
<name>A0A1Y6CMP9_9BACT</name>
<keyword evidence="5" id="KW-0012">Acyltransferase</keyword>
<evidence type="ECO:0000313" key="5">
    <source>
        <dbReference type="EMBL" id="SMF75624.1"/>
    </source>
</evidence>
<feature type="binding site" evidence="3">
    <location>
        <position position="180"/>
    </location>
    <ligand>
        <name>acetyl-CoA</name>
        <dbReference type="ChEBI" id="CHEBI:57288"/>
    </ligand>
</feature>
<dbReference type="GO" id="GO:0016746">
    <property type="term" value="F:acyltransferase activity"/>
    <property type="evidence" value="ECO:0007669"/>
    <property type="project" value="UniProtKB-KW"/>
</dbReference>
<dbReference type="InterPro" id="IPR001451">
    <property type="entry name" value="Hexapep"/>
</dbReference>
<comment type="similarity">
    <text evidence="1">Belongs to the transferase hexapeptide repeat family.</text>
</comment>
<dbReference type="Pfam" id="PF00132">
    <property type="entry name" value="Hexapep"/>
    <property type="match status" value="1"/>
</dbReference>
<dbReference type="InterPro" id="IPR011004">
    <property type="entry name" value="Trimer_LpxA-like_sf"/>
</dbReference>
<dbReference type="AlphaFoldDB" id="A0A1Y6CMP9"/>
<dbReference type="RefSeq" id="WP_159455676.1">
    <property type="nucleotide sequence ID" value="NZ_FWZT01000029.1"/>
</dbReference>
<dbReference type="PANTHER" id="PTHR43300">
    <property type="entry name" value="ACETYLTRANSFERASE"/>
    <property type="match status" value="1"/>
</dbReference>
<evidence type="ECO:0000256" key="3">
    <source>
        <dbReference type="PIRSR" id="PIRSR620019-2"/>
    </source>
</evidence>
<keyword evidence="6" id="KW-1185">Reference proteome</keyword>
<dbReference type="Pfam" id="PF17836">
    <property type="entry name" value="PglD_N"/>
    <property type="match status" value="1"/>
</dbReference>
<sequence length="214" mass="22749">MGSKYYIFGAGAHGRVVYHSLSRSLDDNERIFYADDSRSLIDRMISGVRVVSASNIGLDSLLHLALGNNMLRKTLADRFKDKKMLSVEDPSAVVSSCASIQEGCFIGPGSIVQVGAFLGRHVIVNTSSVIEHDVILEDYVNICPGVVTGGRVKIGSSSFIGPGCVLLGRVTIGCSSIIGGGAVVTRDVPEGVVAYGNPAKVVRYVTDEDWSRAL</sequence>
<dbReference type="NCBIfam" id="TIGR03570">
    <property type="entry name" value="NeuD_NnaD"/>
    <property type="match status" value="1"/>
</dbReference>
<evidence type="ECO:0000313" key="6">
    <source>
        <dbReference type="Proteomes" id="UP000192907"/>
    </source>
</evidence>
<dbReference type="SUPFAM" id="SSF51161">
    <property type="entry name" value="Trimeric LpxA-like enzymes"/>
    <property type="match status" value="1"/>
</dbReference>
<reference evidence="6" key="1">
    <citation type="submission" date="2017-04" db="EMBL/GenBank/DDBJ databases">
        <authorList>
            <person name="Varghese N."/>
            <person name="Submissions S."/>
        </authorList>
    </citation>
    <scope>NUCLEOTIDE SEQUENCE [LARGE SCALE GENOMIC DNA]</scope>
    <source>
        <strain evidence="6">RKEM611</strain>
    </source>
</reference>
<feature type="active site" description="Proton acceptor" evidence="2">
    <location>
        <position position="132"/>
    </location>
</feature>
<dbReference type="InterPro" id="IPR020019">
    <property type="entry name" value="AcTrfase_PglD-like"/>
</dbReference>
<evidence type="ECO:0000259" key="4">
    <source>
        <dbReference type="Pfam" id="PF17836"/>
    </source>
</evidence>
<dbReference type="Proteomes" id="UP000192907">
    <property type="component" value="Unassembled WGS sequence"/>
</dbReference>
<evidence type="ECO:0000256" key="2">
    <source>
        <dbReference type="PIRSR" id="PIRSR620019-1"/>
    </source>
</evidence>
<proteinExistence type="inferred from homology"/>
<feature type="domain" description="PglD N-terminal" evidence="4">
    <location>
        <begin position="6"/>
        <end position="78"/>
    </location>
</feature>
<protein>
    <submittedName>
        <fullName evidence="5">Sugar O-acyltransferase, sialic acid O-acetyltransferase NeuD family</fullName>
    </submittedName>
</protein>
<dbReference type="PANTHER" id="PTHR43300:SF7">
    <property type="entry name" value="UDP-N-ACETYLBACILLOSAMINE N-ACETYLTRANSFERASE"/>
    <property type="match status" value="1"/>
</dbReference>
<accession>A0A1Y6CMP9</accession>
<organism evidence="5 6">
    <name type="scientific">Pseudobacteriovorax antillogorgiicola</name>
    <dbReference type="NCBI Taxonomy" id="1513793"/>
    <lineage>
        <taxon>Bacteria</taxon>
        <taxon>Pseudomonadati</taxon>
        <taxon>Bdellovibrionota</taxon>
        <taxon>Oligoflexia</taxon>
        <taxon>Oligoflexales</taxon>
        <taxon>Pseudobacteriovoracaceae</taxon>
        <taxon>Pseudobacteriovorax</taxon>
    </lineage>
</organism>
<dbReference type="InterPro" id="IPR050179">
    <property type="entry name" value="Trans_hexapeptide_repeat"/>
</dbReference>
<dbReference type="EMBL" id="FWZT01000029">
    <property type="protein sequence ID" value="SMF75624.1"/>
    <property type="molecule type" value="Genomic_DNA"/>
</dbReference>
<dbReference type="CDD" id="cd03360">
    <property type="entry name" value="LbH_AT_putative"/>
    <property type="match status" value="1"/>
</dbReference>
<dbReference type="STRING" id="1513793.SAMN06296036_12955"/>
<feature type="binding site" evidence="3">
    <location>
        <position position="67"/>
    </location>
    <ligand>
        <name>substrate</name>
    </ligand>
</feature>
<evidence type="ECO:0000256" key="1">
    <source>
        <dbReference type="ARBA" id="ARBA00007274"/>
    </source>
</evidence>
<dbReference type="InterPro" id="IPR041561">
    <property type="entry name" value="PglD_N"/>
</dbReference>
<gene>
    <name evidence="5" type="ORF">SAMN06296036_12955</name>
</gene>